<name>A0A8J1UY11_OWEFU</name>
<keyword evidence="9" id="KW-0175">Coiled coil</keyword>
<dbReference type="PANTHER" id="PTHR13227:SF0">
    <property type="entry name" value="EUKARYOTIC TRANSLATION INITIATION FACTOR 2A"/>
    <property type="match status" value="1"/>
</dbReference>
<dbReference type="GO" id="GO:0000049">
    <property type="term" value="F:tRNA binding"/>
    <property type="evidence" value="ECO:0007669"/>
    <property type="project" value="TreeGrafter"/>
</dbReference>
<evidence type="ECO:0000256" key="1">
    <source>
        <dbReference type="ARBA" id="ARBA00003993"/>
    </source>
</evidence>
<evidence type="ECO:0000256" key="5">
    <source>
        <dbReference type="ARBA" id="ARBA00022574"/>
    </source>
</evidence>
<reference evidence="11" key="1">
    <citation type="submission" date="2022-03" db="EMBL/GenBank/DDBJ databases">
        <authorList>
            <person name="Martin C."/>
        </authorList>
    </citation>
    <scope>NUCLEOTIDE SEQUENCE</scope>
</reference>
<dbReference type="GO" id="GO:0006417">
    <property type="term" value="P:regulation of translation"/>
    <property type="evidence" value="ECO:0007669"/>
    <property type="project" value="UniProtKB-KW"/>
</dbReference>
<dbReference type="GO" id="GO:0003743">
    <property type="term" value="F:translation initiation factor activity"/>
    <property type="evidence" value="ECO:0007669"/>
    <property type="project" value="UniProtKB-KW"/>
</dbReference>
<comment type="similarity">
    <text evidence="2">Belongs to the WD repeat EIF2A family.</text>
</comment>
<evidence type="ECO:0000256" key="9">
    <source>
        <dbReference type="ARBA" id="ARBA00023054"/>
    </source>
</evidence>
<evidence type="ECO:0000256" key="2">
    <source>
        <dbReference type="ARBA" id="ARBA00009573"/>
    </source>
</evidence>
<dbReference type="OrthoDB" id="2194683at2759"/>
<keyword evidence="6" id="KW-0677">Repeat</keyword>
<evidence type="ECO:0000256" key="6">
    <source>
        <dbReference type="ARBA" id="ARBA00022737"/>
    </source>
</evidence>
<evidence type="ECO:0000256" key="10">
    <source>
        <dbReference type="SAM" id="MobiDB-lite"/>
    </source>
</evidence>
<keyword evidence="5" id="KW-0853">WD repeat</keyword>
<dbReference type="Proteomes" id="UP000749559">
    <property type="component" value="Unassembled WGS sequence"/>
</dbReference>
<dbReference type="GO" id="GO:0022627">
    <property type="term" value="C:cytosolic small ribosomal subunit"/>
    <property type="evidence" value="ECO:0007669"/>
    <property type="project" value="TreeGrafter"/>
</dbReference>
<gene>
    <name evidence="11" type="ORF">OFUS_LOCUS8480</name>
</gene>
<dbReference type="FunFam" id="2.130.10.10:FF:000149">
    <property type="entry name" value="Eukaryotic translation initiation factor 2A"/>
    <property type="match status" value="1"/>
</dbReference>
<dbReference type="InterPro" id="IPR015943">
    <property type="entry name" value="WD40/YVTN_repeat-like_dom_sf"/>
</dbReference>
<keyword evidence="7" id="KW-0810">Translation regulation</keyword>
<dbReference type="Gene3D" id="2.130.10.10">
    <property type="entry name" value="YVTN repeat-like/Quinoprotein amine dehydrogenase"/>
    <property type="match status" value="1"/>
</dbReference>
<feature type="compositionally biased region" description="Low complexity" evidence="10">
    <location>
        <begin position="467"/>
        <end position="478"/>
    </location>
</feature>
<protein>
    <recommendedName>
        <fullName evidence="3">Eukaryotic translation initiation factor 2A</fullName>
    </recommendedName>
</protein>
<keyword evidence="12" id="KW-1185">Reference proteome</keyword>
<comment type="function">
    <text evidence="1">Functions in the early steps of protein synthesis of a small number of specific mRNAs. Acts by directing the binding of methionyl-tRNAi to 40S ribosomal subunits. In contrast to the eIF-2 complex, it binds methionyl-tRNAi to 40S subunits in a codon-dependent manner, whereas the eIF-2 complex binds methionyl-tRNAi to 40S subunits in a GTP-dependent manner.</text>
</comment>
<accession>A0A8J1UY11</accession>
<dbReference type="InterPro" id="IPR011387">
    <property type="entry name" value="TIF2A"/>
</dbReference>
<evidence type="ECO:0000256" key="4">
    <source>
        <dbReference type="ARBA" id="ARBA00022540"/>
    </source>
</evidence>
<evidence type="ECO:0000256" key="3">
    <source>
        <dbReference type="ARBA" id="ARBA00013819"/>
    </source>
</evidence>
<evidence type="ECO:0000256" key="7">
    <source>
        <dbReference type="ARBA" id="ARBA00022845"/>
    </source>
</evidence>
<comment type="caution">
    <text evidence="11">The sequence shown here is derived from an EMBL/GenBank/DDBJ whole genome shotgun (WGS) entry which is preliminary data.</text>
</comment>
<feature type="compositionally biased region" description="Basic and acidic residues" evidence="10">
    <location>
        <begin position="488"/>
        <end position="498"/>
    </location>
</feature>
<evidence type="ECO:0000256" key="8">
    <source>
        <dbReference type="ARBA" id="ARBA00022917"/>
    </source>
</evidence>
<evidence type="ECO:0000313" key="11">
    <source>
        <dbReference type="EMBL" id="CAH1781988.1"/>
    </source>
</evidence>
<dbReference type="GO" id="GO:0003729">
    <property type="term" value="F:mRNA binding"/>
    <property type="evidence" value="ECO:0007669"/>
    <property type="project" value="TreeGrafter"/>
</dbReference>
<keyword evidence="8" id="KW-0648">Protein biosynthesis</keyword>
<feature type="region of interest" description="Disordered" evidence="10">
    <location>
        <begin position="421"/>
        <end position="548"/>
    </location>
</feature>
<dbReference type="Pfam" id="PF08662">
    <property type="entry name" value="eIF2A"/>
    <property type="match status" value="1"/>
</dbReference>
<sequence>RIKMSAPMSFLAVRGSEGVYLKDGPPSYENKEDFVGDQTKVCKAFTFSRDGTLFAWTNGRSVQVISLPGVQLVQDIEKPRTTGVEISPHKNLIALWESYKGEGEPNLSLYDLKSGTLVKSFIQKKQQGWCPQWSADEEICSRLVNNELQFYEKNNFSTIANKLHLQKVQEFALSRGPPPYHIAVYVLGSKGQPSFVRIYKYPALGGLNSALANKSFFQADKVQMLWNSNATGVLVLTTNETADTSYYGDQKLHFVGSNGESCMVSFAKNGPIYHIEWNPKDPTQFCVLYGFMPAKATLFNLKCEPIFDFGTGPRNACYYNPQGTILCLAGFGNLRGLMEFWDVKQKKLISNPTAADTTQLYWCPDGEHITTATTSPRLRVGNGYKTWHYTGVLLHETNTPAGLELWDVRWQPVPEGTFPPKPLSYKPVQSTVAPPPSNVKAGVYRPPGAKGVPSTFKLHDIEPPSNAKPASAELSKAALKNKKKREAKARAKEEHPEEFSPAPTPVPQAAPSSGDPETDKKVRNLRKKLQAIEKLKQQQKEGKTLEKNQLDKLKTESALLEEMKALQIR</sequence>
<dbReference type="PIRSF" id="PIRSF017222">
    <property type="entry name" value="eIF2A"/>
    <property type="match status" value="1"/>
</dbReference>
<dbReference type="EMBL" id="CAIIXF020000004">
    <property type="protein sequence ID" value="CAH1781988.1"/>
    <property type="molecule type" value="Genomic_DNA"/>
</dbReference>
<proteinExistence type="inferred from homology"/>
<dbReference type="InterPro" id="IPR013979">
    <property type="entry name" value="TIF_beta_prop-like"/>
</dbReference>
<organism evidence="11 12">
    <name type="scientific">Owenia fusiformis</name>
    <name type="common">Polychaete worm</name>
    <dbReference type="NCBI Taxonomy" id="6347"/>
    <lineage>
        <taxon>Eukaryota</taxon>
        <taxon>Metazoa</taxon>
        <taxon>Spiralia</taxon>
        <taxon>Lophotrochozoa</taxon>
        <taxon>Annelida</taxon>
        <taxon>Polychaeta</taxon>
        <taxon>Sedentaria</taxon>
        <taxon>Canalipalpata</taxon>
        <taxon>Sabellida</taxon>
        <taxon>Oweniida</taxon>
        <taxon>Oweniidae</taxon>
        <taxon>Owenia</taxon>
    </lineage>
</organism>
<feature type="compositionally biased region" description="Basic and acidic residues" evidence="10">
    <location>
        <begin position="530"/>
        <end position="548"/>
    </location>
</feature>
<dbReference type="PANTHER" id="PTHR13227">
    <property type="entry name" value="EUKARYOTIC TRANSLATION INITIATION FACTOR 2A"/>
    <property type="match status" value="1"/>
</dbReference>
<dbReference type="AlphaFoldDB" id="A0A8J1UY11"/>
<keyword evidence="4" id="KW-0396">Initiation factor</keyword>
<dbReference type="SUPFAM" id="SSF82171">
    <property type="entry name" value="DPP6 N-terminal domain-like"/>
    <property type="match status" value="1"/>
</dbReference>
<feature type="non-terminal residue" evidence="11">
    <location>
        <position position="1"/>
    </location>
</feature>
<evidence type="ECO:0000313" key="12">
    <source>
        <dbReference type="Proteomes" id="UP000749559"/>
    </source>
</evidence>
<dbReference type="GO" id="GO:0043022">
    <property type="term" value="F:ribosome binding"/>
    <property type="evidence" value="ECO:0007669"/>
    <property type="project" value="TreeGrafter"/>
</dbReference>